<dbReference type="Gene3D" id="3.40.50.300">
    <property type="entry name" value="P-loop containing nucleotide triphosphate hydrolases"/>
    <property type="match status" value="2"/>
</dbReference>
<dbReference type="SUPFAM" id="SSF52540">
    <property type="entry name" value="P-loop containing nucleoside triphosphate hydrolases"/>
    <property type="match status" value="1"/>
</dbReference>
<feature type="compositionally biased region" description="Basic and acidic residues" evidence="6">
    <location>
        <begin position="87"/>
        <end position="100"/>
    </location>
</feature>
<keyword evidence="2" id="KW-0547">Nucleotide-binding</keyword>
<evidence type="ECO:0000256" key="5">
    <source>
        <dbReference type="ARBA" id="ARBA00022840"/>
    </source>
</evidence>
<feature type="domain" description="DNA2/NAM7 helicase helicase" evidence="7">
    <location>
        <begin position="386"/>
        <end position="457"/>
    </location>
</feature>
<dbReference type="PANTHER" id="PTHR43788:SF8">
    <property type="entry name" value="DNA-BINDING PROTEIN SMUBP-2"/>
    <property type="match status" value="1"/>
</dbReference>
<name>A0A8S0X4I3_CYCAE</name>
<gene>
    <name evidence="9" type="ORF">AAE3_LOCUS9118</name>
</gene>
<dbReference type="CDD" id="cd18808">
    <property type="entry name" value="SF1_C_Upf1"/>
    <property type="match status" value="1"/>
</dbReference>
<evidence type="ECO:0000256" key="3">
    <source>
        <dbReference type="ARBA" id="ARBA00022801"/>
    </source>
</evidence>
<proteinExistence type="inferred from homology"/>
<dbReference type="InterPro" id="IPR050534">
    <property type="entry name" value="Coronavir_polyprotein_1ab"/>
</dbReference>
<dbReference type="InterPro" id="IPR027417">
    <property type="entry name" value="P-loop_NTPase"/>
</dbReference>
<organism evidence="9 10">
    <name type="scientific">Cyclocybe aegerita</name>
    <name type="common">Black poplar mushroom</name>
    <name type="synonym">Agrocybe aegerita</name>
    <dbReference type="NCBI Taxonomy" id="1973307"/>
    <lineage>
        <taxon>Eukaryota</taxon>
        <taxon>Fungi</taxon>
        <taxon>Dikarya</taxon>
        <taxon>Basidiomycota</taxon>
        <taxon>Agaricomycotina</taxon>
        <taxon>Agaricomycetes</taxon>
        <taxon>Agaricomycetidae</taxon>
        <taxon>Agaricales</taxon>
        <taxon>Agaricineae</taxon>
        <taxon>Bolbitiaceae</taxon>
        <taxon>Cyclocybe</taxon>
    </lineage>
</organism>
<reference evidence="9 10" key="1">
    <citation type="submission" date="2020-01" db="EMBL/GenBank/DDBJ databases">
        <authorList>
            <person name="Gupta K D."/>
        </authorList>
    </citation>
    <scope>NUCLEOTIDE SEQUENCE [LARGE SCALE GENOMIC DNA]</scope>
</reference>
<feature type="domain" description="DNA2/NAM7 helicase helicase" evidence="7">
    <location>
        <begin position="499"/>
        <end position="573"/>
    </location>
</feature>
<protein>
    <submittedName>
        <fullName evidence="9">Uncharacterized protein</fullName>
    </submittedName>
</protein>
<dbReference type="AlphaFoldDB" id="A0A8S0X4I3"/>
<dbReference type="PANTHER" id="PTHR43788">
    <property type="entry name" value="DNA2/NAM7 HELICASE FAMILY MEMBER"/>
    <property type="match status" value="1"/>
</dbReference>
<sequence length="789" mass="87465">MSNVVLITQKIFKADSSAVFSLKTCSEDDLVCCLPAFKATICDGIVGLAPVYRTDFSLQSLAIASATTVLLINMPSRASKKKRPGKSRKENQPNGRRPRDALRNFLCDTTIFKVAFQMDRLASSLFLNYSLLVVSGKDLLSLSGDERHSVQSLMNSLGGELTLHKQHVVQLFVREESADNKPETTALQAWSAGHAAVVPHVQQKLEKIPSISTEAIEERILTIIAHAVRNTASLNALKPLRVKNEIQQHSARQGGELTVVSQRYKTRLMRTAGHQTVEITTSEADGSKRVIQAKVSGTKGRQAMISLKGTLEQNARLHSVETIGRSPPTLAEALKTTVLLHALQRQISFSNHPFIQTMWESKGGISWRKTEKLRTPAPLYYPPRGLNASQEKAVNAILSDKEKSRVVLIQGPPGTGKTTVIAAAVTSITSSSDQENTLWLVAQSNVAVKNIAEKLASVDFLDFKILVAKEFHFDWHEHLYTKIEPNLIRSDEFVADGVVTERLLQGSRVILCTLSMLSNDRISAFSSLVPLQTVIFDEASQIEIGDYLPMLIRYRPTISKLVFIGDNKQLAPYGASDITGLGSIFEKLHLTSRAIFLDTQYRMPTPIGSFISARVYKNKLKSKHPIFDPACCRFVDVSNGAEEAKGRSWQNVREASVAIKVARQLLAAGKSFRIITPYDPQRSLLENKLKDAKLPWEDKCFNIDAFQGNEDDYIVISLVRSEKMGFLREMRRVNVMLTRCKKGMVICANRRFVEGKAAQSLVGQLAASLGHETWVGANDVLTKGVQPFR</sequence>
<dbReference type="InterPro" id="IPR047187">
    <property type="entry name" value="SF1_C_Upf1"/>
</dbReference>
<dbReference type="InterPro" id="IPR041679">
    <property type="entry name" value="DNA2/NAM7-like_C"/>
</dbReference>
<dbReference type="Pfam" id="PF13086">
    <property type="entry name" value="AAA_11"/>
    <property type="match status" value="2"/>
</dbReference>
<keyword evidence="4" id="KW-0347">Helicase</keyword>
<dbReference type="GO" id="GO:0005524">
    <property type="term" value="F:ATP binding"/>
    <property type="evidence" value="ECO:0007669"/>
    <property type="project" value="UniProtKB-KW"/>
</dbReference>
<dbReference type="GO" id="GO:0043139">
    <property type="term" value="F:5'-3' DNA helicase activity"/>
    <property type="evidence" value="ECO:0007669"/>
    <property type="project" value="TreeGrafter"/>
</dbReference>
<dbReference type="OrthoDB" id="6513042at2759"/>
<accession>A0A8S0X4I3</accession>
<dbReference type="Pfam" id="PF13087">
    <property type="entry name" value="AAA_12"/>
    <property type="match status" value="1"/>
</dbReference>
<dbReference type="GO" id="GO:0016787">
    <property type="term" value="F:hydrolase activity"/>
    <property type="evidence" value="ECO:0007669"/>
    <property type="project" value="UniProtKB-KW"/>
</dbReference>
<evidence type="ECO:0000256" key="2">
    <source>
        <dbReference type="ARBA" id="ARBA00022741"/>
    </source>
</evidence>
<dbReference type="InterPro" id="IPR041677">
    <property type="entry name" value="DNA2/NAM7_AAA_11"/>
</dbReference>
<evidence type="ECO:0000259" key="7">
    <source>
        <dbReference type="Pfam" id="PF13086"/>
    </source>
</evidence>
<evidence type="ECO:0000256" key="4">
    <source>
        <dbReference type="ARBA" id="ARBA00022806"/>
    </source>
</evidence>
<feature type="region of interest" description="Disordered" evidence="6">
    <location>
        <begin position="77"/>
        <end position="100"/>
    </location>
</feature>
<evidence type="ECO:0000313" key="9">
    <source>
        <dbReference type="EMBL" id="CAA7266962.1"/>
    </source>
</evidence>
<evidence type="ECO:0000313" key="10">
    <source>
        <dbReference type="Proteomes" id="UP000467700"/>
    </source>
</evidence>
<comment type="caution">
    <text evidence="9">The sequence shown here is derived from an EMBL/GenBank/DDBJ whole genome shotgun (WGS) entry which is preliminary data.</text>
</comment>
<dbReference type="EMBL" id="CACVBS010000057">
    <property type="protein sequence ID" value="CAA7266962.1"/>
    <property type="molecule type" value="Genomic_DNA"/>
</dbReference>
<evidence type="ECO:0000256" key="6">
    <source>
        <dbReference type="SAM" id="MobiDB-lite"/>
    </source>
</evidence>
<dbReference type="Proteomes" id="UP000467700">
    <property type="component" value="Unassembled WGS sequence"/>
</dbReference>
<keyword evidence="5" id="KW-0067">ATP-binding</keyword>
<evidence type="ECO:0000259" key="8">
    <source>
        <dbReference type="Pfam" id="PF13087"/>
    </source>
</evidence>
<feature type="domain" description="DNA2/NAM7 helicase-like C-terminal" evidence="8">
    <location>
        <begin position="583"/>
        <end position="750"/>
    </location>
</feature>
<keyword evidence="3" id="KW-0378">Hydrolase</keyword>
<comment type="similarity">
    <text evidence="1">Belongs to the DNA2/NAM7 helicase family.</text>
</comment>
<keyword evidence="10" id="KW-1185">Reference proteome</keyword>
<evidence type="ECO:0000256" key="1">
    <source>
        <dbReference type="ARBA" id="ARBA00007913"/>
    </source>
</evidence>